<proteinExistence type="predicted"/>
<dbReference type="Proteomes" id="UP000053239">
    <property type="component" value="Unassembled WGS sequence"/>
</dbReference>
<dbReference type="OrthoDB" id="386945at2759"/>
<feature type="compositionally biased region" description="Polar residues" evidence="1">
    <location>
        <begin position="242"/>
        <end position="256"/>
    </location>
</feature>
<gene>
    <name evidence="2" type="ORF">PVNG_05977</name>
</gene>
<name>A0A0J9TL57_PLAVI</name>
<accession>A0A0J9TL57</accession>
<evidence type="ECO:0000313" key="3">
    <source>
        <dbReference type="Proteomes" id="UP000053239"/>
    </source>
</evidence>
<feature type="region of interest" description="Disordered" evidence="1">
    <location>
        <begin position="238"/>
        <end position="267"/>
    </location>
</feature>
<evidence type="ECO:0000313" key="2">
    <source>
        <dbReference type="EMBL" id="KMZ96039.1"/>
    </source>
</evidence>
<sequence length="294" mass="33591">MTTDISEKDLPSVKFEKDMKDLMDYRKLESYEKNKTTEGEIDNWIKNFQAKLEAYSIDSSEYSSINHDKRCKHINYLLNDIKSKLNSLSDNLGKTLEWSDKIRECRVKFFLSNNKILICNENNKYIDEDYKILGTFCEDSAFIKRRMNDIQSSVYCSNIANNMSSRKDILINVPGNKFTRGGRIINIDNECSIQLLDTIFHPITCNSSVESPSHVEEPVLSDNHVDDEQSEEKLVRQHAHGVSSSTDDNHGLVTTSEEIEPSDGQSSNTLNTVGLPIFGVLGCSFLFYKVRLMI</sequence>
<protein>
    <submittedName>
        <fullName evidence="2">Uncharacterized protein</fullName>
    </submittedName>
</protein>
<dbReference type="EMBL" id="KQ235703">
    <property type="protein sequence ID" value="KMZ96039.1"/>
    <property type="molecule type" value="Genomic_DNA"/>
</dbReference>
<evidence type="ECO:0000256" key="1">
    <source>
        <dbReference type="SAM" id="MobiDB-lite"/>
    </source>
</evidence>
<organism evidence="2 3">
    <name type="scientific">Plasmodium vivax North Korean</name>
    <dbReference type="NCBI Taxonomy" id="1035514"/>
    <lineage>
        <taxon>Eukaryota</taxon>
        <taxon>Sar</taxon>
        <taxon>Alveolata</taxon>
        <taxon>Apicomplexa</taxon>
        <taxon>Aconoidasida</taxon>
        <taxon>Haemosporida</taxon>
        <taxon>Plasmodiidae</taxon>
        <taxon>Plasmodium</taxon>
        <taxon>Plasmodium (Plasmodium)</taxon>
    </lineage>
</organism>
<reference evidence="2 3" key="1">
    <citation type="submission" date="2011-09" db="EMBL/GenBank/DDBJ databases">
        <title>The Genome Sequence of Plasmodium vivax North Korean.</title>
        <authorList>
            <consortium name="The Broad Institute Genome Sequencing Platform"/>
            <consortium name="The Broad Institute Genome Sequencing Center for Infectious Disease"/>
            <person name="Neafsey D."/>
            <person name="Carlton J."/>
            <person name="Barnwell J."/>
            <person name="Collins W."/>
            <person name="Escalante A."/>
            <person name="Mullikin J."/>
            <person name="Saul A."/>
            <person name="Guigo R."/>
            <person name="Camara F."/>
            <person name="Young S.K."/>
            <person name="Zeng Q."/>
            <person name="Gargeya S."/>
            <person name="Fitzgerald M."/>
            <person name="Haas B."/>
            <person name="Abouelleil A."/>
            <person name="Alvarado L."/>
            <person name="Arachchi H.M."/>
            <person name="Berlin A."/>
            <person name="Brown A."/>
            <person name="Chapman S.B."/>
            <person name="Chen Z."/>
            <person name="Dunbar C."/>
            <person name="Freedman E."/>
            <person name="Gearin G."/>
            <person name="Gellesch M."/>
            <person name="Goldberg J."/>
            <person name="Griggs A."/>
            <person name="Gujja S."/>
            <person name="Heiman D."/>
            <person name="Howarth C."/>
            <person name="Larson L."/>
            <person name="Lui A."/>
            <person name="MacDonald P.J.P."/>
            <person name="Montmayeur A."/>
            <person name="Murphy C."/>
            <person name="Neiman D."/>
            <person name="Pearson M."/>
            <person name="Priest M."/>
            <person name="Roberts A."/>
            <person name="Saif S."/>
            <person name="Shea T."/>
            <person name="Shenoy N."/>
            <person name="Sisk P."/>
            <person name="Stolte C."/>
            <person name="Sykes S."/>
            <person name="Wortman J."/>
            <person name="Nusbaum C."/>
            <person name="Birren B."/>
        </authorList>
    </citation>
    <scope>NUCLEOTIDE SEQUENCE [LARGE SCALE GENOMIC DNA]</scope>
    <source>
        <strain evidence="2 3">North Korean</strain>
    </source>
</reference>
<dbReference type="AlphaFoldDB" id="A0A0J9TL57"/>